<dbReference type="EMBL" id="JAAEAM010000015">
    <property type="protein sequence ID" value="NDV73507.1"/>
    <property type="molecule type" value="Genomic_DNA"/>
</dbReference>
<accession>A0A6B2MGN6</accession>
<protein>
    <submittedName>
        <fullName evidence="2">Uncharacterized protein</fullName>
    </submittedName>
</protein>
<proteinExistence type="predicted"/>
<feature type="region of interest" description="Disordered" evidence="1">
    <location>
        <begin position="206"/>
        <end position="241"/>
    </location>
</feature>
<evidence type="ECO:0000256" key="1">
    <source>
        <dbReference type="SAM" id="MobiDB-lite"/>
    </source>
</evidence>
<comment type="caution">
    <text evidence="2">The sequence shown here is derived from an EMBL/GenBank/DDBJ whole genome shotgun (WGS) entry which is preliminary data.</text>
</comment>
<reference evidence="2" key="1">
    <citation type="submission" date="2019-11" db="EMBL/GenBank/DDBJ databases">
        <title>Burkholderia cenocepacia CF.</title>
        <authorList>
            <person name="Vianna E.F."/>
            <person name="Marques E.A."/>
            <person name="Albano R.M."/>
            <person name="Leao R.S."/>
        </authorList>
    </citation>
    <scope>NUCLEOTIDE SEQUENCE</scope>
    <source>
        <strain evidence="2">MS-2140</strain>
    </source>
</reference>
<gene>
    <name evidence="2" type="ORF">GFJ35_15690</name>
</gene>
<dbReference type="CDD" id="cd20745">
    <property type="entry name" value="FIX_RhsA_AHH_HNH-like"/>
    <property type="match status" value="1"/>
</dbReference>
<dbReference type="RefSeq" id="WP_163124282.1">
    <property type="nucleotide sequence ID" value="NZ_JAAEAM010000015.1"/>
</dbReference>
<sequence>MSDGALTLTGEIRKGFRSLPNGNTLGFWSQQNGVVMQEWQGRDGTGDLLTQETYDFDRYAQYRADHPDLKLPDFSPPKSGNTIGKVVGEPSVTLPTITVTANPPPKPETPAEGGFWGAVGGWVHGGLDAAGLIPGLGAVPDLLNAGIYAVEGDYVNAGISAVAAIPVVGDAALAGKYAAKGGKLALKESEKLAAKEAEKLAAKEAEEKAAKEAAEKTSKKTEKEAAKEGEDGAKSEGKDNLKCGDSGTYGDLLKQSGGNKFDRDHVPSKAALKQTAADLIDEMGIVLTDAQRKTLFGTKTSPGLIAKEGEASAIDKLDHSGVSRTYGNRNSETQIADDAKDLQKAAGKDTKEIMDNATQWGEKCREKYEKWAEKILKKTHEEYRNDLLKLIKQVISKGK</sequence>
<dbReference type="AlphaFoldDB" id="A0A6B2MGN6"/>
<name>A0A6B2MGN6_9BURK</name>
<evidence type="ECO:0000313" key="2">
    <source>
        <dbReference type="EMBL" id="NDV73507.1"/>
    </source>
</evidence>
<organism evidence="2">
    <name type="scientific">Burkholderia cenocepacia</name>
    <dbReference type="NCBI Taxonomy" id="95486"/>
    <lineage>
        <taxon>Bacteria</taxon>
        <taxon>Pseudomonadati</taxon>
        <taxon>Pseudomonadota</taxon>
        <taxon>Betaproteobacteria</taxon>
        <taxon>Burkholderiales</taxon>
        <taxon>Burkholderiaceae</taxon>
        <taxon>Burkholderia</taxon>
        <taxon>Burkholderia cepacia complex</taxon>
    </lineage>
</organism>